<evidence type="ECO:0000313" key="2">
    <source>
        <dbReference type="EMBL" id="EJT51110.1"/>
    </source>
</evidence>
<sequence length="551" mass="62957">MAGSASFEDPDREPLLRSDLEAGREKLPLGWRGWRYWLPRSSSGCRDYTAITAIPRLVRPHARRVPILILLGVILFLTGFVSHPKARASTSDFLREQSGKVMKPFHDMRPGDKAKANEIRVLKGLLQTMYPATHGSPTRDRNWGELDRLIECVEWANCTNQEKVVIGVSQHFRGGEVGGVGGEDVWARSMLNGIRELNYTFLFTSGHMDTLLVYQKIPSMVQAVIWEPNEFAHCIARNDTNYAELEAHEADADGTWQVGRKACIQSHLYPEGIPYWKSFVLHFWENPVTDLGGQWTLSPEDYSKITWNGAGNQFIGYSIEDRCLEYEVYDEREHCGLILAKEPKYFTEENGFKGILGQARDSVRPARVGGEEVPFKLVSTAGRERDADGTTEELPEGIVSLGRMPQAEYTKTLARSKMLVGIGNPKLSPSPYWGLCMGVPFINIIEDWRADDPDNRQHWRTQQDALRFTPEPYVYHVRHDDLDGLSQAMQRAATTQIGRFIPDWMRKEGQLKRIERLMETDWYAEARKVVEDKYENDPKWQHLAPLHRGDH</sequence>
<reference evidence="2 3" key="1">
    <citation type="journal article" date="2012" name="Eukaryot. Cell">
        <title>Draft genome sequence of CBS 2479, the standard type strain of Trichosporon asahii.</title>
        <authorList>
            <person name="Yang R.Y."/>
            <person name="Li H.T."/>
            <person name="Zhu H."/>
            <person name="Zhou G.P."/>
            <person name="Wang M."/>
            <person name="Wang L."/>
        </authorList>
    </citation>
    <scope>NUCLEOTIDE SEQUENCE [LARGE SCALE GENOMIC DNA]</scope>
    <source>
        <strain evidence="3">ATCC 90039 / CBS 2479 / JCM 2466 / KCTC 7840 / NCYC 2677 / UAMH 7654</strain>
    </source>
</reference>
<dbReference type="UniPathway" id="UPA00378"/>
<dbReference type="GO" id="GO:0030144">
    <property type="term" value="F:alpha-1,6-mannosylglycoprotein 6-beta-N-acetylglucosaminyltransferase activity"/>
    <property type="evidence" value="ECO:0007669"/>
    <property type="project" value="InterPro"/>
</dbReference>
<accession>J4UHN4</accession>
<dbReference type="InterPro" id="IPR026116">
    <property type="entry name" value="GT18_cat"/>
</dbReference>
<dbReference type="Proteomes" id="UP000002748">
    <property type="component" value="Unassembled WGS sequence"/>
</dbReference>
<evidence type="ECO:0000259" key="1">
    <source>
        <dbReference type="Pfam" id="PF15024"/>
    </source>
</evidence>
<dbReference type="AlphaFoldDB" id="J4UHN4"/>
<proteinExistence type="predicted"/>
<comment type="caution">
    <text evidence="2">The sequence shown here is derived from an EMBL/GenBank/DDBJ whole genome shotgun (WGS) entry which is preliminary data.</text>
</comment>
<dbReference type="RefSeq" id="XP_014182192.1">
    <property type="nucleotide sequence ID" value="XM_014326717.1"/>
</dbReference>
<dbReference type="HOGENOM" id="CLU_033184_0_0_1"/>
<name>J4UHN4_TRIAS</name>
<evidence type="ECO:0000313" key="3">
    <source>
        <dbReference type="Proteomes" id="UP000002748"/>
    </source>
</evidence>
<dbReference type="EMBL" id="ALBS01000074">
    <property type="protein sequence ID" value="EJT51110.1"/>
    <property type="molecule type" value="Genomic_DNA"/>
</dbReference>
<protein>
    <recommendedName>
        <fullName evidence="1">Glycosyltransferase family 18 catalytic domain-containing protein</fullName>
    </recommendedName>
</protein>
<organism evidence="2 3">
    <name type="scientific">Trichosporon asahii var. asahii (strain ATCC 90039 / CBS 2479 / JCM 2466 / KCTC 7840 / NBRC 103889/ NCYC 2677 / UAMH 7654)</name>
    <name type="common">Yeast</name>
    <dbReference type="NCBI Taxonomy" id="1186058"/>
    <lineage>
        <taxon>Eukaryota</taxon>
        <taxon>Fungi</taxon>
        <taxon>Dikarya</taxon>
        <taxon>Basidiomycota</taxon>
        <taxon>Agaricomycotina</taxon>
        <taxon>Tremellomycetes</taxon>
        <taxon>Trichosporonales</taxon>
        <taxon>Trichosporonaceae</taxon>
        <taxon>Trichosporon</taxon>
    </lineage>
</organism>
<feature type="domain" description="Glycosyltransferase family 18 catalytic" evidence="1">
    <location>
        <begin position="293"/>
        <end position="521"/>
    </location>
</feature>
<dbReference type="GeneID" id="25991217"/>
<dbReference type="VEuPathDB" id="FungiDB:A1Q1_07705"/>
<dbReference type="OrthoDB" id="2113294at2759"/>
<dbReference type="KEGG" id="tasa:A1Q1_07705"/>
<dbReference type="Pfam" id="PF15024">
    <property type="entry name" value="Glyco_transf_18"/>
    <property type="match status" value="1"/>
</dbReference>
<gene>
    <name evidence="2" type="ORF">A1Q1_07705</name>
</gene>